<dbReference type="GeneTree" id="ENSGT00960000190120"/>
<evidence type="ECO:0000313" key="3">
    <source>
        <dbReference type="Proteomes" id="UP000472273"/>
    </source>
</evidence>
<feature type="region of interest" description="Disordered" evidence="1">
    <location>
        <begin position="107"/>
        <end position="152"/>
    </location>
</feature>
<accession>A0A670ZE01</accession>
<proteinExistence type="predicted"/>
<keyword evidence="3" id="KW-1185">Reference proteome</keyword>
<feature type="compositionally biased region" description="Basic and acidic residues" evidence="1">
    <location>
        <begin position="107"/>
        <end position="141"/>
    </location>
</feature>
<feature type="region of interest" description="Disordered" evidence="1">
    <location>
        <begin position="1"/>
        <end position="44"/>
    </location>
</feature>
<dbReference type="Ensembl" id="ENSPTXT00000020069.1">
    <property type="protein sequence ID" value="ENSPTXP00000019476.1"/>
    <property type="gene ID" value="ENSPTXG00000013458.1"/>
</dbReference>
<reference evidence="2" key="2">
    <citation type="submission" date="2025-09" db="UniProtKB">
        <authorList>
            <consortium name="Ensembl"/>
        </authorList>
    </citation>
    <scope>IDENTIFICATION</scope>
</reference>
<evidence type="ECO:0000313" key="2">
    <source>
        <dbReference type="Ensembl" id="ENSPTXP00000019476.1"/>
    </source>
</evidence>
<sequence length="197" mass="21320">GDGESLAGEAVHLWEGADDEESRHALRRHHDPNQGADPPGEALAPFLVPGGERVADAQVALDADAGEEEDAAVEVGVELEADEAAGKIAEGPVILLGIVVDQQRERTDVKEVGHRQVQHVDHGSSQDLPGHPDLDNDHEVQRQPQPQDDGVHHRQQDLLELFMIGAGILDGSQRRVVVHPRTSGGVRLHHAMQETWS</sequence>
<protein>
    <submittedName>
        <fullName evidence="2">Uncharacterized protein</fullName>
    </submittedName>
</protein>
<dbReference type="AlphaFoldDB" id="A0A670ZE01"/>
<organism evidence="2 3">
    <name type="scientific">Pseudonaja textilis</name>
    <name type="common">Eastern brown snake</name>
    <dbReference type="NCBI Taxonomy" id="8673"/>
    <lineage>
        <taxon>Eukaryota</taxon>
        <taxon>Metazoa</taxon>
        <taxon>Chordata</taxon>
        <taxon>Craniata</taxon>
        <taxon>Vertebrata</taxon>
        <taxon>Euteleostomi</taxon>
        <taxon>Lepidosauria</taxon>
        <taxon>Squamata</taxon>
        <taxon>Bifurcata</taxon>
        <taxon>Unidentata</taxon>
        <taxon>Episquamata</taxon>
        <taxon>Toxicofera</taxon>
        <taxon>Serpentes</taxon>
        <taxon>Colubroidea</taxon>
        <taxon>Elapidae</taxon>
        <taxon>Hydrophiinae</taxon>
        <taxon>Pseudonaja</taxon>
    </lineage>
</organism>
<evidence type="ECO:0000256" key="1">
    <source>
        <dbReference type="SAM" id="MobiDB-lite"/>
    </source>
</evidence>
<reference evidence="2" key="1">
    <citation type="submission" date="2025-08" db="UniProtKB">
        <authorList>
            <consortium name="Ensembl"/>
        </authorList>
    </citation>
    <scope>IDENTIFICATION</scope>
</reference>
<dbReference type="OMA" id="HAMQETW"/>
<dbReference type="Proteomes" id="UP000472273">
    <property type="component" value="Unplaced"/>
</dbReference>
<name>A0A670ZE01_PSETE</name>